<comment type="function">
    <text evidence="8">Mediates influx of magnesium ions.</text>
</comment>
<sequence>MATKRRKKPQPTKIQPKRARNLSPGTVAYTGKKTTTVTELDIIDYSKEHYHRFETNNIEEAFNYEDSTNITWINVNGLSNTEDIISLGTHFELHPLIQEDIVSTYQRPKIDEYEEYLFIIFKMLHYDDEKLTNEHISLVMGKDYVLTFQEAEGDVFGDLRERLEHGKGRIRGVGADYLMFAILDAVVDNYFTVIEFLSNKVELLEDKLFTEKEDPNITEEIQELKKEILKIRKAVVPLREVINRLEKIESPLIEERTNKYIRDLYDHIIQVNESVEIYREMIWGLMDMYMTTISNKMNEVMKVLTIMASIFIPLTFLAGIYGMNFDNMPELHFKYSYYYLLGVMVVVFFGMIWYFKRKKWL</sequence>
<dbReference type="FunFam" id="1.20.58.340:FF:000012">
    <property type="entry name" value="Magnesium transport protein CorA"/>
    <property type="match status" value="1"/>
</dbReference>
<keyword evidence="5 8" id="KW-0812">Transmembrane</keyword>
<keyword evidence="6 8" id="KW-1133">Transmembrane helix</keyword>
<dbReference type="SUPFAM" id="SSF144083">
    <property type="entry name" value="Magnesium transport protein CorA, transmembrane region"/>
    <property type="match status" value="1"/>
</dbReference>
<feature type="transmembrane region" description="Helical" evidence="8">
    <location>
        <begin position="335"/>
        <end position="355"/>
    </location>
</feature>
<evidence type="ECO:0000313" key="11">
    <source>
        <dbReference type="Proteomes" id="UP001139461"/>
    </source>
</evidence>
<accession>A0A9X1U2R3</accession>
<comment type="caution">
    <text evidence="10">The sequence shown here is derived from an EMBL/GenBank/DDBJ whole genome shotgun (WGS) entry which is preliminary data.</text>
</comment>
<evidence type="ECO:0000256" key="2">
    <source>
        <dbReference type="ARBA" id="ARBA00009765"/>
    </source>
</evidence>
<evidence type="ECO:0000256" key="5">
    <source>
        <dbReference type="ARBA" id="ARBA00022692"/>
    </source>
</evidence>
<dbReference type="PANTHER" id="PTHR46494:SF1">
    <property type="entry name" value="CORA FAMILY METAL ION TRANSPORTER (EUROFUNG)"/>
    <property type="match status" value="1"/>
</dbReference>
<evidence type="ECO:0000256" key="6">
    <source>
        <dbReference type="ARBA" id="ARBA00022989"/>
    </source>
</evidence>
<feature type="transmembrane region" description="Helical" evidence="8">
    <location>
        <begin position="303"/>
        <end position="323"/>
    </location>
</feature>
<dbReference type="Proteomes" id="UP001139461">
    <property type="component" value="Unassembled WGS sequence"/>
</dbReference>
<dbReference type="RefSeq" id="WP_237602623.1">
    <property type="nucleotide sequence ID" value="NZ_JAIRBA010000011.1"/>
</dbReference>
<evidence type="ECO:0000256" key="3">
    <source>
        <dbReference type="ARBA" id="ARBA00022448"/>
    </source>
</evidence>
<dbReference type="EMBL" id="JAIRBA010000011">
    <property type="protein sequence ID" value="MCG2418833.1"/>
    <property type="molecule type" value="Genomic_DNA"/>
</dbReference>
<dbReference type="Gene3D" id="3.30.460.20">
    <property type="entry name" value="CorA soluble domain-like"/>
    <property type="match status" value="1"/>
</dbReference>
<comment type="subcellular location">
    <subcellularLocation>
        <location evidence="1">Cell membrane</location>
        <topology evidence="1">Multi-pass membrane protein</topology>
    </subcellularLocation>
    <subcellularLocation>
        <location evidence="8">Membrane</location>
        <topology evidence="8">Multi-pass membrane protein</topology>
    </subcellularLocation>
</comment>
<dbReference type="GO" id="GO:0050897">
    <property type="term" value="F:cobalt ion binding"/>
    <property type="evidence" value="ECO:0007669"/>
    <property type="project" value="TreeGrafter"/>
</dbReference>
<gene>
    <name evidence="8 10" type="primary">corA</name>
    <name evidence="10" type="ORF">K8089_07345</name>
</gene>
<keyword evidence="11" id="KW-1185">Reference proteome</keyword>
<dbReference type="AlphaFoldDB" id="A0A9X1U2R3"/>
<keyword evidence="4 8" id="KW-1003">Cell membrane</keyword>
<dbReference type="PANTHER" id="PTHR46494">
    <property type="entry name" value="CORA FAMILY METAL ION TRANSPORTER (EUROFUNG)"/>
    <property type="match status" value="1"/>
</dbReference>
<keyword evidence="8" id="KW-0460">Magnesium</keyword>
<dbReference type="InterPro" id="IPR045863">
    <property type="entry name" value="CorA_TM1_TM2"/>
</dbReference>
<dbReference type="CDD" id="cd12828">
    <property type="entry name" value="TmCorA-like_1"/>
    <property type="match status" value="1"/>
</dbReference>
<evidence type="ECO:0000256" key="9">
    <source>
        <dbReference type="SAM" id="MobiDB-lite"/>
    </source>
</evidence>
<dbReference type="GO" id="GO:0005886">
    <property type="term" value="C:plasma membrane"/>
    <property type="evidence" value="ECO:0007669"/>
    <property type="project" value="UniProtKB-SubCell"/>
</dbReference>
<comment type="similarity">
    <text evidence="2 8">Belongs to the CorA metal ion transporter (MIT) (TC 1.A.35) family.</text>
</comment>
<evidence type="ECO:0000256" key="4">
    <source>
        <dbReference type="ARBA" id="ARBA00022475"/>
    </source>
</evidence>
<keyword evidence="7 8" id="KW-0472">Membrane</keyword>
<dbReference type="InterPro" id="IPR002523">
    <property type="entry name" value="MgTranspt_CorA/ZnTranspt_ZntB"/>
</dbReference>
<reference evidence="10" key="1">
    <citation type="submission" date="2021-09" db="EMBL/GenBank/DDBJ databases">
        <title>Genome of Aequorivita sp. strain F47161.</title>
        <authorList>
            <person name="Wang Y."/>
        </authorList>
    </citation>
    <scope>NUCLEOTIDE SEQUENCE</scope>
    <source>
        <strain evidence="10">F47161</strain>
    </source>
</reference>
<evidence type="ECO:0000256" key="1">
    <source>
        <dbReference type="ARBA" id="ARBA00004651"/>
    </source>
</evidence>
<keyword evidence="3 8" id="KW-0813">Transport</keyword>
<keyword evidence="8" id="KW-0406">Ion transport</keyword>
<organism evidence="10 11">
    <name type="scientific">Aequorivita vitellina</name>
    <dbReference type="NCBI Taxonomy" id="2874475"/>
    <lineage>
        <taxon>Bacteria</taxon>
        <taxon>Pseudomonadati</taxon>
        <taxon>Bacteroidota</taxon>
        <taxon>Flavobacteriia</taxon>
        <taxon>Flavobacteriales</taxon>
        <taxon>Flavobacteriaceae</taxon>
        <taxon>Aequorivita</taxon>
    </lineage>
</organism>
<dbReference type="Pfam" id="PF01544">
    <property type="entry name" value="CorA"/>
    <property type="match status" value="1"/>
</dbReference>
<dbReference type="SUPFAM" id="SSF143865">
    <property type="entry name" value="CorA soluble domain-like"/>
    <property type="match status" value="1"/>
</dbReference>
<feature type="compositionally biased region" description="Basic residues" evidence="9">
    <location>
        <begin position="1"/>
        <end position="20"/>
    </location>
</feature>
<protein>
    <recommendedName>
        <fullName evidence="8">Magnesium transport protein CorA</fullName>
    </recommendedName>
</protein>
<dbReference type="GO" id="GO:0000287">
    <property type="term" value="F:magnesium ion binding"/>
    <property type="evidence" value="ECO:0007669"/>
    <property type="project" value="TreeGrafter"/>
</dbReference>
<dbReference type="InterPro" id="IPR004488">
    <property type="entry name" value="Mg/Co-transport_prot_CorA"/>
</dbReference>
<dbReference type="GO" id="GO:0015095">
    <property type="term" value="F:magnesium ion transmembrane transporter activity"/>
    <property type="evidence" value="ECO:0007669"/>
    <property type="project" value="UniProtKB-UniRule"/>
</dbReference>
<dbReference type="NCBIfam" id="TIGR00383">
    <property type="entry name" value="corA"/>
    <property type="match status" value="1"/>
</dbReference>
<dbReference type="InterPro" id="IPR045861">
    <property type="entry name" value="CorA_cytoplasmic_dom"/>
</dbReference>
<name>A0A9X1U2R3_9FLAO</name>
<evidence type="ECO:0000256" key="8">
    <source>
        <dbReference type="RuleBase" id="RU362010"/>
    </source>
</evidence>
<dbReference type="GO" id="GO:0015087">
    <property type="term" value="F:cobalt ion transmembrane transporter activity"/>
    <property type="evidence" value="ECO:0007669"/>
    <property type="project" value="UniProtKB-UniRule"/>
</dbReference>
<dbReference type="Gene3D" id="1.20.58.340">
    <property type="entry name" value="Magnesium transport protein CorA, transmembrane region"/>
    <property type="match status" value="2"/>
</dbReference>
<proteinExistence type="inferred from homology"/>
<evidence type="ECO:0000256" key="7">
    <source>
        <dbReference type="ARBA" id="ARBA00023136"/>
    </source>
</evidence>
<feature type="region of interest" description="Disordered" evidence="9">
    <location>
        <begin position="1"/>
        <end position="25"/>
    </location>
</feature>
<evidence type="ECO:0000313" key="10">
    <source>
        <dbReference type="EMBL" id="MCG2418833.1"/>
    </source>
</evidence>